<dbReference type="InterPro" id="IPR019775">
    <property type="entry name" value="WD40_repeat_CS"/>
</dbReference>
<keyword evidence="4" id="KW-0677">Repeat</keyword>
<dbReference type="SUPFAM" id="SSF50978">
    <property type="entry name" value="WD40 repeat-like"/>
    <property type="match status" value="1"/>
</dbReference>
<reference evidence="8 9" key="1">
    <citation type="submission" date="2020-06" db="EMBL/GenBank/DDBJ databases">
        <authorList>
            <person name="Li R."/>
            <person name="Bekaert M."/>
        </authorList>
    </citation>
    <scope>NUCLEOTIDE SEQUENCE [LARGE SCALE GENOMIC DNA]</scope>
    <source>
        <strain evidence="9">wild</strain>
    </source>
</reference>
<sequence length="268" mass="29528">MCKELQFKTGIKCLPITTPTTTVNKVCASGMKSIMMAAQSLMCGHQEVMVAGWMESMSNVPYYMSRGQTPYGKVELKDGIVFDGLTDAYDHIHMRYVLRTRQRNIIYPVKSRMKITPVEITKKKGDPVVISEDETTGCLICLKTMIDRTVTAANASTLNDGAAALVLMTASAAKKLNVTPLAKIITFADAAIAPIDFPTAPSYAVPKTIALWDLQNLKLKLHSFDSHKDEIFQVQWSPHNETIIASSGTDRSLHVWDLSKIGEVSRGC</sequence>
<evidence type="ECO:0000256" key="4">
    <source>
        <dbReference type="ARBA" id="ARBA00022737"/>
    </source>
</evidence>
<dbReference type="PANTHER" id="PTHR18919:SF156">
    <property type="entry name" value="ACETYL-COA ACETYLTRANSFERASE, MITOCHONDRIAL"/>
    <property type="match status" value="1"/>
</dbReference>
<dbReference type="Gene3D" id="3.40.47.10">
    <property type="match status" value="2"/>
</dbReference>
<dbReference type="InterPro" id="IPR001680">
    <property type="entry name" value="WD40_rpt"/>
</dbReference>
<accession>A0A6J8A2V2</accession>
<evidence type="ECO:0000256" key="6">
    <source>
        <dbReference type="PROSITE-ProRule" id="PRU00221"/>
    </source>
</evidence>
<dbReference type="InterPro" id="IPR016039">
    <property type="entry name" value="Thiolase-like"/>
</dbReference>
<dbReference type="PROSITE" id="PS00678">
    <property type="entry name" value="WD_REPEATS_1"/>
    <property type="match status" value="1"/>
</dbReference>
<dbReference type="Gene3D" id="2.130.10.10">
    <property type="entry name" value="YVTN repeat-like/Quinoprotein amine dehydrogenase"/>
    <property type="match status" value="1"/>
</dbReference>
<dbReference type="GO" id="GO:0003985">
    <property type="term" value="F:acetyl-CoA C-acetyltransferase activity"/>
    <property type="evidence" value="ECO:0007669"/>
    <property type="project" value="UniProtKB-EC"/>
</dbReference>
<dbReference type="SUPFAM" id="SSF53901">
    <property type="entry name" value="Thiolase-like"/>
    <property type="match status" value="1"/>
</dbReference>
<dbReference type="PROSITE" id="PS00098">
    <property type="entry name" value="THIOLASE_1"/>
    <property type="match status" value="1"/>
</dbReference>
<evidence type="ECO:0000259" key="7">
    <source>
        <dbReference type="Pfam" id="PF00108"/>
    </source>
</evidence>
<comment type="similarity">
    <text evidence="1">Belongs to the thiolase-like superfamily. Thiolase family.</text>
</comment>
<name>A0A6J8A2V2_MYTCO</name>
<dbReference type="Pfam" id="PF00108">
    <property type="entry name" value="Thiolase_N"/>
    <property type="match status" value="2"/>
</dbReference>
<dbReference type="Pfam" id="PF00400">
    <property type="entry name" value="WD40"/>
    <property type="match status" value="1"/>
</dbReference>
<evidence type="ECO:0000256" key="1">
    <source>
        <dbReference type="ARBA" id="ARBA00010982"/>
    </source>
</evidence>
<dbReference type="EMBL" id="CACVKT020000546">
    <property type="protein sequence ID" value="CAC5360166.1"/>
    <property type="molecule type" value="Genomic_DNA"/>
</dbReference>
<feature type="domain" description="Thiolase N-terminal" evidence="7">
    <location>
        <begin position="14"/>
        <end position="94"/>
    </location>
</feature>
<organism evidence="8 9">
    <name type="scientific">Mytilus coruscus</name>
    <name type="common">Sea mussel</name>
    <dbReference type="NCBI Taxonomy" id="42192"/>
    <lineage>
        <taxon>Eukaryota</taxon>
        <taxon>Metazoa</taxon>
        <taxon>Spiralia</taxon>
        <taxon>Lophotrochozoa</taxon>
        <taxon>Mollusca</taxon>
        <taxon>Bivalvia</taxon>
        <taxon>Autobranchia</taxon>
        <taxon>Pteriomorphia</taxon>
        <taxon>Mytilida</taxon>
        <taxon>Mytiloidea</taxon>
        <taxon>Mytilidae</taxon>
        <taxon>Mytilinae</taxon>
        <taxon>Mytilus</taxon>
    </lineage>
</organism>
<dbReference type="SMART" id="SM00320">
    <property type="entry name" value="WD40"/>
    <property type="match status" value="1"/>
</dbReference>
<keyword evidence="5 8" id="KW-0012">Acyltransferase</keyword>
<dbReference type="EC" id="2.3.1.9" evidence="8"/>
<dbReference type="GO" id="GO:0006635">
    <property type="term" value="P:fatty acid beta-oxidation"/>
    <property type="evidence" value="ECO:0007669"/>
    <property type="project" value="TreeGrafter"/>
</dbReference>
<keyword evidence="2 6" id="KW-0853">WD repeat</keyword>
<dbReference type="Proteomes" id="UP000507470">
    <property type="component" value="Unassembled WGS sequence"/>
</dbReference>
<dbReference type="PANTHER" id="PTHR18919">
    <property type="entry name" value="ACETYL-COA C-ACYLTRANSFERASE"/>
    <property type="match status" value="1"/>
</dbReference>
<dbReference type="InterPro" id="IPR020615">
    <property type="entry name" value="Thiolase_acyl_enz_int_AS"/>
</dbReference>
<dbReference type="OrthoDB" id="5404651at2759"/>
<evidence type="ECO:0000256" key="3">
    <source>
        <dbReference type="ARBA" id="ARBA00022679"/>
    </source>
</evidence>
<evidence type="ECO:0000256" key="2">
    <source>
        <dbReference type="ARBA" id="ARBA00022574"/>
    </source>
</evidence>
<dbReference type="InterPro" id="IPR015943">
    <property type="entry name" value="WD40/YVTN_repeat-like_dom_sf"/>
</dbReference>
<protein>
    <submittedName>
        <fullName evidence="8">ACAT</fullName>
        <ecNumber evidence="8">2.3.1.9</ecNumber>
    </submittedName>
</protein>
<dbReference type="AlphaFoldDB" id="A0A6J8A2V2"/>
<proteinExistence type="inferred from homology"/>
<gene>
    <name evidence="8" type="ORF">MCOR_2739</name>
</gene>
<keyword evidence="3 8" id="KW-0808">Transferase</keyword>
<evidence type="ECO:0000313" key="9">
    <source>
        <dbReference type="Proteomes" id="UP000507470"/>
    </source>
</evidence>
<dbReference type="PROSITE" id="PS50082">
    <property type="entry name" value="WD_REPEATS_2"/>
    <property type="match status" value="1"/>
</dbReference>
<dbReference type="GO" id="GO:0005739">
    <property type="term" value="C:mitochondrion"/>
    <property type="evidence" value="ECO:0007669"/>
    <property type="project" value="TreeGrafter"/>
</dbReference>
<feature type="domain" description="Thiolase N-terminal" evidence="7">
    <location>
        <begin position="114"/>
        <end position="170"/>
    </location>
</feature>
<dbReference type="InterPro" id="IPR020616">
    <property type="entry name" value="Thiolase_N"/>
</dbReference>
<evidence type="ECO:0000256" key="5">
    <source>
        <dbReference type="ARBA" id="ARBA00023315"/>
    </source>
</evidence>
<keyword evidence="9" id="KW-1185">Reference proteome</keyword>
<dbReference type="InterPro" id="IPR036322">
    <property type="entry name" value="WD40_repeat_dom_sf"/>
</dbReference>
<dbReference type="PROSITE" id="PS50294">
    <property type="entry name" value="WD_REPEATS_REGION"/>
    <property type="match status" value="1"/>
</dbReference>
<evidence type="ECO:0000313" key="8">
    <source>
        <dbReference type="EMBL" id="CAC5360166.1"/>
    </source>
</evidence>
<feature type="repeat" description="WD" evidence="6">
    <location>
        <begin position="224"/>
        <end position="266"/>
    </location>
</feature>